<keyword evidence="2 7" id="KW-0479">Metal-binding</keyword>
<comment type="cofactor">
    <cofactor evidence="7">
        <name>Zn(2+)</name>
        <dbReference type="ChEBI" id="CHEBI:29105"/>
    </cofactor>
    <text evidence="7">Binds 3 Zn(2+) ions.</text>
</comment>
<evidence type="ECO:0000259" key="8">
    <source>
        <dbReference type="Pfam" id="PF01261"/>
    </source>
</evidence>
<dbReference type="GO" id="GO:0008270">
    <property type="term" value="F:zinc ion binding"/>
    <property type="evidence" value="ECO:0007669"/>
    <property type="project" value="UniProtKB-UniRule"/>
</dbReference>
<dbReference type="NCBIfam" id="TIGR00587">
    <property type="entry name" value="nfo"/>
    <property type="match status" value="1"/>
</dbReference>
<evidence type="ECO:0000313" key="10">
    <source>
        <dbReference type="Proteomes" id="UP000254134"/>
    </source>
</evidence>
<feature type="binding site" evidence="7">
    <location>
        <position position="226"/>
    </location>
    <ligand>
        <name>Zn(2+)</name>
        <dbReference type="ChEBI" id="CHEBI:29105"/>
        <label>3</label>
    </ligand>
</feature>
<dbReference type="AlphaFoldDB" id="A0A7M2YZR4"/>
<dbReference type="InterPro" id="IPR001719">
    <property type="entry name" value="AP_endonuc_2"/>
</dbReference>
<sequence>MLFGAHVSSSGGISRAIDRAEALGCDAVQVFTQSPRMWRPTEHAPDEAARFRARREEAGIGAVVCHALYLVNLASPDAAVYDKSVAAMRASLEAAAAIGAEGVVFHVGSHLGSGFEAGLERAVPALRGLLELTGDDLWLLMENSAGAGGTIGRSTDELAALFEALDRHPRLGVCLDSCHWYVSGVDVTAAAALDAAVADLDARIGLDRLRCLHVNDTKAELGSNRDRHASIGLGLMGEHLGVFLAHPAFQGLPAILETPGPDGNGPDAGEVRLLRELHARFAGA</sequence>
<dbReference type="PANTHER" id="PTHR21445">
    <property type="entry name" value="ENDONUCLEASE IV ENDODEOXYRIBONUCLEASE IV"/>
    <property type="match status" value="1"/>
</dbReference>
<feature type="binding site" evidence="7">
    <location>
        <position position="176"/>
    </location>
    <ligand>
        <name>Zn(2+)</name>
        <dbReference type="ChEBI" id="CHEBI:29105"/>
        <label>2</label>
    </ligand>
</feature>
<feature type="binding site" evidence="7">
    <location>
        <position position="142"/>
    </location>
    <ligand>
        <name>Zn(2+)</name>
        <dbReference type="ChEBI" id="CHEBI:29105"/>
        <label>1</label>
    </ligand>
</feature>
<feature type="binding site" evidence="7">
    <location>
        <position position="257"/>
    </location>
    <ligand>
        <name>Zn(2+)</name>
        <dbReference type="ChEBI" id="CHEBI:29105"/>
        <label>2</label>
    </ligand>
</feature>
<evidence type="ECO:0000256" key="1">
    <source>
        <dbReference type="ARBA" id="ARBA00005340"/>
    </source>
</evidence>
<keyword evidence="7 9" id="KW-0255">Endonuclease</keyword>
<dbReference type="CDD" id="cd00019">
    <property type="entry name" value="AP2Ec"/>
    <property type="match status" value="1"/>
</dbReference>
<dbReference type="InterPro" id="IPR036237">
    <property type="entry name" value="Xyl_isomerase-like_sf"/>
</dbReference>
<name>A0A7M2YZR4_9ACTN</name>
<feature type="domain" description="Xylose isomerase-like TIM barrel" evidence="8">
    <location>
        <begin position="17"/>
        <end position="266"/>
    </location>
</feature>
<keyword evidence="5 7" id="KW-0862">Zinc</keyword>
<dbReference type="SMART" id="SM00518">
    <property type="entry name" value="AP2Ec"/>
    <property type="match status" value="1"/>
</dbReference>
<dbReference type="RefSeq" id="WP_114795271.1">
    <property type="nucleotide sequence ID" value="NZ_QQZY01000002.1"/>
</dbReference>
<dbReference type="GO" id="GO:0008833">
    <property type="term" value="F:deoxyribonuclease IV (phage-T4-induced) activity"/>
    <property type="evidence" value="ECO:0007669"/>
    <property type="project" value="UniProtKB-UniRule"/>
</dbReference>
<keyword evidence="7" id="KW-0540">Nuclease</keyword>
<keyword evidence="6 7" id="KW-0234">DNA repair</keyword>
<dbReference type="SUPFAM" id="SSF51658">
    <property type="entry name" value="Xylose isomerase-like"/>
    <property type="match status" value="1"/>
</dbReference>
<keyword evidence="4 7" id="KW-0378">Hydrolase</keyword>
<comment type="function">
    <text evidence="7">Endonuclease IV plays a role in DNA repair. It cleaves phosphodiester bonds at apurinic or apyrimidinic (AP) sites, generating a 3'-hydroxyl group and a 5'-terminal sugar phosphate.</text>
</comment>
<feature type="binding site" evidence="7">
    <location>
        <position position="213"/>
    </location>
    <ligand>
        <name>Zn(2+)</name>
        <dbReference type="ChEBI" id="CHEBI:29105"/>
        <label>2</label>
    </ligand>
</feature>
<dbReference type="HAMAP" id="MF_00152">
    <property type="entry name" value="Nfo"/>
    <property type="match status" value="1"/>
</dbReference>
<evidence type="ECO:0000256" key="3">
    <source>
        <dbReference type="ARBA" id="ARBA00022763"/>
    </source>
</evidence>
<dbReference type="EC" id="3.1.21.2" evidence="7"/>
<evidence type="ECO:0000256" key="5">
    <source>
        <dbReference type="ARBA" id="ARBA00022833"/>
    </source>
</evidence>
<keyword evidence="10" id="KW-1185">Reference proteome</keyword>
<feature type="binding site" evidence="7">
    <location>
        <position position="66"/>
    </location>
    <ligand>
        <name>Zn(2+)</name>
        <dbReference type="ChEBI" id="CHEBI:29105"/>
        <label>1</label>
    </ligand>
</feature>
<feature type="binding site" evidence="7">
    <location>
        <position position="228"/>
    </location>
    <ligand>
        <name>Zn(2+)</name>
        <dbReference type="ChEBI" id="CHEBI:29105"/>
        <label>3</label>
    </ligand>
</feature>
<evidence type="ECO:0000256" key="4">
    <source>
        <dbReference type="ARBA" id="ARBA00022801"/>
    </source>
</evidence>
<reference evidence="9 10" key="1">
    <citation type="submission" date="2018-07" db="EMBL/GenBank/DDBJ databases">
        <title>High-quality-draft genome sequence of Gaiella occulta.</title>
        <authorList>
            <person name="Severino R."/>
            <person name="Froufe H.J.C."/>
            <person name="Rainey F.A."/>
            <person name="Barroso C."/>
            <person name="Albuquerque L."/>
            <person name="Lobo-Da-Cunha A."/>
            <person name="Da Costa M.S."/>
            <person name="Egas C."/>
        </authorList>
    </citation>
    <scope>NUCLEOTIDE SEQUENCE [LARGE SCALE GENOMIC DNA]</scope>
    <source>
        <strain evidence="9 10">F2-233</strain>
    </source>
</reference>
<evidence type="ECO:0000256" key="2">
    <source>
        <dbReference type="ARBA" id="ARBA00022723"/>
    </source>
</evidence>
<dbReference type="GO" id="GO:0006284">
    <property type="term" value="P:base-excision repair"/>
    <property type="evidence" value="ECO:0007669"/>
    <property type="project" value="TreeGrafter"/>
</dbReference>
<reference evidence="10" key="2">
    <citation type="journal article" date="2019" name="MicrobiologyOpen">
        <title>High-quality draft genome sequence of Gaiella occulta isolated from a 150 meter deep mineral water borehole and comparison with the genome sequences of other deep-branching lineages of the phylum Actinobacteria.</title>
        <authorList>
            <person name="Severino R."/>
            <person name="Froufe H.J.C."/>
            <person name="Barroso C."/>
            <person name="Albuquerque L."/>
            <person name="Lobo-da-Cunha A."/>
            <person name="da Costa M.S."/>
            <person name="Egas C."/>
        </authorList>
    </citation>
    <scope>NUCLEOTIDE SEQUENCE [LARGE SCALE GENOMIC DNA]</scope>
    <source>
        <strain evidence="10">F2-233</strain>
    </source>
</reference>
<evidence type="ECO:0000256" key="7">
    <source>
        <dbReference type="HAMAP-Rule" id="MF_00152"/>
    </source>
</evidence>
<protein>
    <recommendedName>
        <fullName evidence="7">Probable endonuclease 4</fullName>
        <ecNumber evidence="7">3.1.21.2</ecNumber>
    </recommendedName>
    <alternativeName>
        <fullName evidence="7">Endodeoxyribonuclease IV</fullName>
    </alternativeName>
    <alternativeName>
        <fullName evidence="7">Endonuclease IV</fullName>
    </alternativeName>
</protein>
<dbReference type="Pfam" id="PF01261">
    <property type="entry name" value="AP_endonuc_2"/>
    <property type="match status" value="1"/>
</dbReference>
<proteinExistence type="inferred from homology"/>
<feature type="binding site" evidence="7">
    <location>
        <position position="106"/>
    </location>
    <ligand>
        <name>Zn(2+)</name>
        <dbReference type="ChEBI" id="CHEBI:29105"/>
        <label>1</label>
    </ligand>
</feature>
<organism evidence="9 10">
    <name type="scientific">Gaiella occulta</name>
    <dbReference type="NCBI Taxonomy" id="1002870"/>
    <lineage>
        <taxon>Bacteria</taxon>
        <taxon>Bacillati</taxon>
        <taxon>Actinomycetota</taxon>
        <taxon>Thermoleophilia</taxon>
        <taxon>Gaiellales</taxon>
        <taxon>Gaiellaceae</taxon>
        <taxon>Gaiella</taxon>
    </lineage>
</organism>
<dbReference type="OrthoDB" id="9805666at2"/>
<dbReference type="PANTHER" id="PTHR21445:SF0">
    <property type="entry name" value="APURINIC-APYRIMIDINIC ENDONUCLEASE"/>
    <property type="match status" value="1"/>
</dbReference>
<dbReference type="Proteomes" id="UP000254134">
    <property type="component" value="Unassembled WGS sequence"/>
</dbReference>
<keyword evidence="3 7" id="KW-0227">DNA damage</keyword>
<dbReference type="GO" id="GO:0008081">
    <property type="term" value="F:phosphoric diester hydrolase activity"/>
    <property type="evidence" value="ECO:0007669"/>
    <property type="project" value="TreeGrafter"/>
</dbReference>
<dbReference type="PROSITE" id="PS51432">
    <property type="entry name" value="AP_NUCLEASE_F2_4"/>
    <property type="match status" value="1"/>
</dbReference>
<dbReference type="InterPro" id="IPR013022">
    <property type="entry name" value="Xyl_isomerase-like_TIM-brl"/>
</dbReference>
<dbReference type="EMBL" id="QQZY01000002">
    <property type="protein sequence ID" value="RDI75013.1"/>
    <property type="molecule type" value="Genomic_DNA"/>
</dbReference>
<dbReference type="Gene3D" id="3.20.20.150">
    <property type="entry name" value="Divalent-metal-dependent TIM barrel enzymes"/>
    <property type="match status" value="1"/>
</dbReference>
<comment type="similarity">
    <text evidence="1 7">Belongs to the AP endonuclease 2 family.</text>
</comment>
<comment type="caution">
    <text evidence="9">The sequence shown here is derived from an EMBL/GenBank/DDBJ whole genome shotgun (WGS) entry which is preliminary data.</text>
</comment>
<dbReference type="GO" id="GO:0003906">
    <property type="term" value="F:DNA-(apurinic or apyrimidinic site) endonuclease activity"/>
    <property type="evidence" value="ECO:0007669"/>
    <property type="project" value="TreeGrafter"/>
</dbReference>
<dbReference type="FunFam" id="3.20.20.150:FF:000001">
    <property type="entry name" value="Probable endonuclease 4"/>
    <property type="match status" value="1"/>
</dbReference>
<dbReference type="GO" id="GO:0003677">
    <property type="term" value="F:DNA binding"/>
    <property type="evidence" value="ECO:0007669"/>
    <property type="project" value="InterPro"/>
</dbReference>
<evidence type="ECO:0000313" key="9">
    <source>
        <dbReference type="EMBL" id="RDI75013.1"/>
    </source>
</evidence>
<gene>
    <name evidence="7" type="primary">nfo</name>
    <name evidence="9" type="ORF">Gocc_0811</name>
</gene>
<feature type="binding site" evidence="7">
    <location>
        <position position="179"/>
    </location>
    <ligand>
        <name>Zn(2+)</name>
        <dbReference type="ChEBI" id="CHEBI:29105"/>
        <label>3</label>
    </ligand>
</feature>
<evidence type="ECO:0000256" key="6">
    <source>
        <dbReference type="ARBA" id="ARBA00023204"/>
    </source>
</evidence>
<feature type="binding site" evidence="7">
    <location>
        <position position="142"/>
    </location>
    <ligand>
        <name>Zn(2+)</name>
        <dbReference type="ChEBI" id="CHEBI:29105"/>
        <label>2</label>
    </ligand>
</feature>
<comment type="catalytic activity">
    <reaction evidence="7">
        <text>Endonucleolytic cleavage to 5'-phosphooligonucleotide end-products.</text>
        <dbReference type="EC" id="3.1.21.2"/>
    </reaction>
</comment>
<accession>A0A7M2YZR4</accession>